<gene>
    <name evidence="6" type="ORF">EDC03_1553</name>
</gene>
<dbReference type="NCBIfam" id="TIGR03445">
    <property type="entry name" value="mycothiol_MshB"/>
    <property type="match status" value="1"/>
</dbReference>
<evidence type="ECO:0000256" key="1">
    <source>
        <dbReference type="ARBA" id="ARBA00022723"/>
    </source>
</evidence>
<dbReference type="Gene3D" id="3.40.50.10320">
    <property type="entry name" value="LmbE-like"/>
    <property type="match status" value="1"/>
</dbReference>
<dbReference type="RefSeq" id="WP_199720033.1">
    <property type="nucleotide sequence ID" value="NZ_RJKN01000003.1"/>
</dbReference>
<comment type="caution">
    <text evidence="6">The sequence shown here is derived from an EMBL/GenBank/DDBJ whole genome shotgun (WGS) entry which is preliminary data.</text>
</comment>
<dbReference type="PANTHER" id="PTHR12993">
    <property type="entry name" value="N-ACETYLGLUCOSAMINYL-PHOSPHATIDYLINOSITOL DE-N-ACETYLASE-RELATED"/>
    <property type="match status" value="1"/>
</dbReference>
<keyword evidence="2" id="KW-0378">Hydrolase</keyword>
<sequence>MTTTPEHPAEPDPVAPGTTPTADGAEQAVASDVAQDVLQQAADALDDAVERELDPAEAAAMDALDSPRRLLLVHAHPDDESLATGATAAAAAAAAGTAVTLVTCTRGERGEVLPAVLAEHPGVDADEDALAELRTGELAAAAEALGLEDRRFLGADAVGPDGAPVRYRDSGMAWADGEGGAAATGTRAVPAPDAPADALSLAPLDEVAGHLVRVLHEVRPQVVVTYEPGGGYGHPDHVRVHDLVLRAVELAADPDGAAPWTVARVLGHVADEAVLRDGLRALRAQGLATSDPDGDLPSLAVPGEEVDVVVDASAELPAKVAALRAHASQVELGASSFALTNGLHQPLSGVEQYRLLRGEPVRPEGGEPLTDLFAGLV</sequence>
<dbReference type="GO" id="GO:0010125">
    <property type="term" value="P:mycothiol biosynthetic process"/>
    <property type="evidence" value="ECO:0007669"/>
    <property type="project" value="UniProtKB-UniRule"/>
</dbReference>
<evidence type="ECO:0000313" key="6">
    <source>
        <dbReference type="EMBL" id="ROP43956.1"/>
    </source>
</evidence>
<dbReference type="InParanoid" id="A0A3N1HNC2"/>
<accession>A0A3N1HNC2</accession>
<evidence type="ECO:0000256" key="3">
    <source>
        <dbReference type="ARBA" id="ARBA00022833"/>
    </source>
</evidence>
<keyword evidence="1" id="KW-0479">Metal-binding</keyword>
<keyword evidence="3" id="KW-0862">Zinc</keyword>
<name>A0A3N1HNC2_9ACTN</name>
<dbReference type="InterPro" id="IPR017810">
    <property type="entry name" value="Mycothiol_biosynthesis_MshB"/>
</dbReference>
<dbReference type="GO" id="GO:0035595">
    <property type="term" value="F:N-acetylglucosaminylinositol deacetylase activity"/>
    <property type="evidence" value="ECO:0007669"/>
    <property type="project" value="UniProtKB-EC"/>
</dbReference>
<evidence type="ECO:0000313" key="7">
    <source>
        <dbReference type="Proteomes" id="UP000276232"/>
    </source>
</evidence>
<evidence type="ECO:0000256" key="4">
    <source>
        <dbReference type="NCBIfam" id="TIGR03445"/>
    </source>
</evidence>
<dbReference type="AlphaFoldDB" id="A0A3N1HNC2"/>
<dbReference type="EC" id="3.5.1.103" evidence="4"/>
<dbReference type="EMBL" id="RJKN01000003">
    <property type="protein sequence ID" value="ROP43956.1"/>
    <property type="molecule type" value="Genomic_DNA"/>
</dbReference>
<evidence type="ECO:0000256" key="2">
    <source>
        <dbReference type="ARBA" id="ARBA00022801"/>
    </source>
</evidence>
<feature type="compositionally biased region" description="Low complexity" evidence="5">
    <location>
        <begin position="25"/>
        <end position="34"/>
    </location>
</feature>
<proteinExistence type="predicted"/>
<evidence type="ECO:0000256" key="5">
    <source>
        <dbReference type="SAM" id="MobiDB-lite"/>
    </source>
</evidence>
<dbReference type="GO" id="GO:0046872">
    <property type="term" value="F:metal ion binding"/>
    <property type="evidence" value="ECO:0007669"/>
    <property type="project" value="UniProtKB-KW"/>
</dbReference>
<organism evidence="6 7">
    <name type="scientific">Pseudokineococcus lusitanus</name>
    <dbReference type="NCBI Taxonomy" id="763993"/>
    <lineage>
        <taxon>Bacteria</taxon>
        <taxon>Bacillati</taxon>
        <taxon>Actinomycetota</taxon>
        <taxon>Actinomycetes</taxon>
        <taxon>Kineosporiales</taxon>
        <taxon>Kineosporiaceae</taxon>
        <taxon>Pseudokineococcus</taxon>
    </lineage>
</organism>
<dbReference type="SUPFAM" id="SSF102588">
    <property type="entry name" value="LmbE-like"/>
    <property type="match status" value="1"/>
</dbReference>
<dbReference type="InterPro" id="IPR003737">
    <property type="entry name" value="GlcNAc_PI_deacetylase-related"/>
</dbReference>
<dbReference type="InterPro" id="IPR024078">
    <property type="entry name" value="LmbE-like_dom_sf"/>
</dbReference>
<reference evidence="6 7" key="1">
    <citation type="journal article" date="2015" name="Stand. Genomic Sci.">
        <title>Genomic Encyclopedia of Bacterial and Archaeal Type Strains, Phase III: the genomes of soil and plant-associated and newly described type strains.</title>
        <authorList>
            <person name="Whitman W.B."/>
            <person name="Woyke T."/>
            <person name="Klenk H.P."/>
            <person name="Zhou Y."/>
            <person name="Lilburn T.G."/>
            <person name="Beck B.J."/>
            <person name="De Vos P."/>
            <person name="Vandamme P."/>
            <person name="Eisen J.A."/>
            <person name="Garrity G."/>
            <person name="Hugenholtz P."/>
            <person name="Kyrpides N.C."/>
        </authorList>
    </citation>
    <scope>NUCLEOTIDE SEQUENCE [LARGE SCALE GENOMIC DNA]</scope>
    <source>
        <strain evidence="6 7">CECT 7306</strain>
    </source>
</reference>
<keyword evidence="7" id="KW-1185">Reference proteome</keyword>
<dbReference type="Pfam" id="PF02585">
    <property type="entry name" value="PIG-L"/>
    <property type="match status" value="1"/>
</dbReference>
<feature type="region of interest" description="Disordered" evidence="5">
    <location>
        <begin position="1"/>
        <end position="34"/>
    </location>
</feature>
<protein>
    <recommendedName>
        <fullName evidence="4">N-acetyl-1-D-myo-inositol-2-amino-2-deoxy-alpha-D-glucopyranoside deacetylase</fullName>
        <ecNumber evidence="4">3.5.1.103</ecNumber>
    </recommendedName>
</protein>
<dbReference type="Proteomes" id="UP000276232">
    <property type="component" value="Unassembled WGS sequence"/>
</dbReference>
<dbReference type="PANTHER" id="PTHR12993:SF26">
    <property type="entry name" value="1D-MYO-INOSITOL 2-ACETAMIDO-2-DEOXY-ALPHA-D-GLUCOPYRANOSIDE DEACETYLASE"/>
    <property type="match status" value="1"/>
</dbReference>